<dbReference type="Proteomes" id="UP001497453">
    <property type="component" value="Chromosome 4"/>
</dbReference>
<accession>A0ABP1DIL0</accession>
<sequence length="160" mass="17662">MRNYGRYGNFSYTALIFCSVAQIVMSILYALHSDGDASQVILGWVTMGWSLITLAWVTILASSLVFFNRPRSTSFLSQVMLHYMSLFFLSGTWAALAVLLYTNIGHTCSARRNNDTLGCGFLVTASVLATILCAQPLSFGSRTFVRGRRLGISNNIALLR</sequence>
<reference evidence="3" key="1">
    <citation type="submission" date="2024-04" db="EMBL/GenBank/DDBJ databases">
        <authorList>
            <person name="Shaw F."/>
            <person name="Minotto A."/>
        </authorList>
    </citation>
    <scope>NUCLEOTIDE SEQUENCE [LARGE SCALE GENOMIC DNA]</scope>
</reference>
<keyword evidence="1" id="KW-0812">Transmembrane</keyword>
<keyword evidence="1" id="KW-1133">Transmembrane helix</keyword>
<evidence type="ECO:0008006" key="4">
    <source>
        <dbReference type="Google" id="ProtNLM"/>
    </source>
</evidence>
<feature type="transmembrane region" description="Helical" evidence="1">
    <location>
        <begin position="12"/>
        <end position="32"/>
    </location>
</feature>
<feature type="transmembrane region" description="Helical" evidence="1">
    <location>
        <begin position="44"/>
        <end position="67"/>
    </location>
</feature>
<gene>
    <name evidence="2" type="ORF">GFSPODELE1_LOCUS5890</name>
</gene>
<feature type="transmembrane region" description="Helical" evidence="1">
    <location>
        <begin position="79"/>
        <end position="101"/>
    </location>
</feature>
<evidence type="ECO:0000313" key="2">
    <source>
        <dbReference type="EMBL" id="CAL1706482.1"/>
    </source>
</evidence>
<feature type="transmembrane region" description="Helical" evidence="1">
    <location>
        <begin position="121"/>
        <end position="139"/>
    </location>
</feature>
<name>A0ABP1DIL0_9APHY</name>
<proteinExistence type="predicted"/>
<dbReference type="EMBL" id="OZ037947">
    <property type="protein sequence ID" value="CAL1706482.1"/>
    <property type="molecule type" value="Genomic_DNA"/>
</dbReference>
<organism evidence="2 3">
    <name type="scientific">Somion occarium</name>
    <dbReference type="NCBI Taxonomy" id="3059160"/>
    <lineage>
        <taxon>Eukaryota</taxon>
        <taxon>Fungi</taxon>
        <taxon>Dikarya</taxon>
        <taxon>Basidiomycota</taxon>
        <taxon>Agaricomycotina</taxon>
        <taxon>Agaricomycetes</taxon>
        <taxon>Polyporales</taxon>
        <taxon>Cerrenaceae</taxon>
        <taxon>Somion</taxon>
    </lineage>
</organism>
<evidence type="ECO:0000313" key="3">
    <source>
        <dbReference type="Proteomes" id="UP001497453"/>
    </source>
</evidence>
<protein>
    <recommendedName>
        <fullName evidence="4">MARVEL domain-containing protein</fullName>
    </recommendedName>
</protein>
<keyword evidence="1" id="KW-0472">Membrane</keyword>
<evidence type="ECO:0000256" key="1">
    <source>
        <dbReference type="SAM" id="Phobius"/>
    </source>
</evidence>
<keyword evidence="3" id="KW-1185">Reference proteome</keyword>